<sequence length="147" mass="15894">MSGYWIFYDGGGIGADIVNTPSEAIDVIVRRARRLNINGQFVFTYWIGPVTDGWTESHLSRGTATMRIDVDYDRERAAMTWLPDGTHVAEVDPPTDGPLLTHDPLVEDGSGDIEVDSSLATTTVGAAIYALAQHVDTGTKPTGVTWA</sequence>
<name>A0A8J7KUE8_9ACTN</name>
<keyword evidence="2" id="KW-1185">Reference proteome</keyword>
<dbReference type="AlphaFoldDB" id="A0A8J7KUE8"/>
<accession>A0A8J7KUE8</accession>
<dbReference type="RefSeq" id="WP_197001261.1">
    <property type="nucleotide sequence ID" value="NZ_BONS01000041.1"/>
</dbReference>
<protein>
    <submittedName>
        <fullName evidence="1">Uncharacterized protein</fullName>
    </submittedName>
</protein>
<proteinExistence type="predicted"/>
<reference evidence="1" key="1">
    <citation type="submission" date="2020-11" db="EMBL/GenBank/DDBJ databases">
        <title>Sequencing the genomes of 1000 actinobacteria strains.</title>
        <authorList>
            <person name="Klenk H.-P."/>
        </authorList>
    </citation>
    <scope>NUCLEOTIDE SEQUENCE</scope>
    <source>
        <strain evidence="1">DSM 45356</strain>
    </source>
</reference>
<evidence type="ECO:0000313" key="1">
    <source>
        <dbReference type="EMBL" id="MBG6133967.1"/>
    </source>
</evidence>
<comment type="caution">
    <text evidence="1">The sequence shown here is derived from an EMBL/GenBank/DDBJ whole genome shotgun (WGS) entry which is preliminary data.</text>
</comment>
<dbReference type="EMBL" id="JADOUF010000001">
    <property type="protein sequence ID" value="MBG6133967.1"/>
    <property type="molecule type" value="Genomic_DNA"/>
</dbReference>
<dbReference type="Proteomes" id="UP000622552">
    <property type="component" value="Unassembled WGS sequence"/>
</dbReference>
<organism evidence="1 2">
    <name type="scientific">Longispora fulva</name>
    <dbReference type="NCBI Taxonomy" id="619741"/>
    <lineage>
        <taxon>Bacteria</taxon>
        <taxon>Bacillati</taxon>
        <taxon>Actinomycetota</taxon>
        <taxon>Actinomycetes</taxon>
        <taxon>Micromonosporales</taxon>
        <taxon>Micromonosporaceae</taxon>
        <taxon>Longispora</taxon>
    </lineage>
</organism>
<evidence type="ECO:0000313" key="2">
    <source>
        <dbReference type="Proteomes" id="UP000622552"/>
    </source>
</evidence>
<gene>
    <name evidence="1" type="ORF">IW245_000161</name>
</gene>